<evidence type="ECO:0000313" key="1">
    <source>
        <dbReference type="EMBL" id="GAN77996.1"/>
    </source>
</evidence>
<comment type="caution">
    <text evidence="1">The sequence shown here is derived from an EMBL/GenBank/DDBJ whole genome shotgun (WGS) entry which is preliminary data.</text>
</comment>
<dbReference type="AlphaFoldDB" id="A0A0D6P9G2"/>
<keyword evidence="2" id="KW-1185">Reference proteome</keyword>
<accession>A0A0D6P9G2</accession>
<gene>
    <name evidence="1" type="ORF">Asru_0565_01</name>
</gene>
<sequence length="72" mass="7981">MAGRAGHAFALAPARGLRFVLVTRPYSTGPGNRRMTRIVLIGNCQIEAMLGFYRQFAAISRDQHITYIPFGV</sequence>
<evidence type="ECO:0000313" key="2">
    <source>
        <dbReference type="Proteomes" id="UP000032680"/>
    </source>
</evidence>
<protein>
    <submittedName>
        <fullName evidence="1">Uncharacterized protein</fullName>
    </submittedName>
</protein>
<proteinExistence type="predicted"/>
<dbReference type="Proteomes" id="UP000032680">
    <property type="component" value="Unassembled WGS sequence"/>
</dbReference>
<dbReference type="EMBL" id="BANB01000565">
    <property type="protein sequence ID" value="GAN77996.1"/>
    <property type="molecule type" value="Genomic_DNA"/>
</dbReference>
<organism evidence="1 2">
    <name type="scientific">Acidisphaera rubrifaciens HS-AP3</name>
    <dbReference type="NCBI Taxonomy" id="1231350"/>
    <lineage>
        <taxon>Bacteria</taxon>
        <taxon>Pseudomonadati</taxon>
        <taxon>Pseudomonadota</taxon>
        <taxon>Alphaproteobacteria</taxon>
        <taxon>Acetobacterales</taxon>
        <taxon>Acetobacteraceae</taxon>
        <taxon>Acidisphaera</taxon>
    </lineage>
</organism>
<reference evidence="1 2" key="1">
    <citation type="submission" date="2012-11" db="EMBL/GenBank/DDBJ databases">
        <title>Whole genome sequence of Acidisphaera rubrifaciens HS-AP3.</title>
        <authorList>
            <person name="Azuma Y."/>
            <person name="Higashiura N."/>
            <person name="Hirakawa H."/>
            <person name="Matsushita K."/>
        </authorList>
    </citation>
    <scope>NUCLEOTIDE SEQUENCE [LARGE SCALE GENOMIC DNA]</scope>
    <source>
        <strain evidence="1 2">HS-AP3</strain>
    </source>
</reference>
<name>A0A0D6P9G2_9PROT</name>